<dbReference type="Gene3D" id="3.90.1200.10">
    <property type="match status" value="1"/>
</dbReference>
<dbReference type="eggNOG" id="COG2334">
    <property type="taxonomic scope" value="Bacteria"/>
</dbReference>
<dbReference type="Pfam" id="PF01636">
    <property type="entry name" value="APH"/>
    <property type="match status" value="1"/>
</dbReference>
<reference evidence="2 3" key="1">
    <citation type="submission" date="2010-10" db="EMBL/GenBank/DDBJ databases">
        <title>Complete sequence of Frankia sp. EuI1c.</title>
        <authorList>
            <consortium name="US DOE Joint Genome Institute"/>
            <person name="Lucas S."/>
            <person name="Copeland A."/>
            <person name="Lapidus A."/>
            <person name="Cheng J.-F."/>
            <person name="Bruce D."/>
            <person name="Goodwin L."/>
            <person name="Pitluck S."/>
            <person name="Chertkov O."/>
            <person name="Detter J.C."/>
            <person name="Han C."/>
            <person name="Tapia R."/>
            <person name="Land M."/>
            <person name="Hauser L."/>
            <person name="Jeffries C."/>
            <person name="Kyrpides N."/>
            <person name="Ivanova N."/>
            <person name="Mikhailova N."/>
            <person name="Beauchemin N."/>
            <person name="Sen A."/>
            <person name="Sur S.A."/>
            <person name="Gtari M."/>
            <person name="Wall L."/>
            <person name="Tisa L."/>
            <person name="Woyke T."/>
        </authorList>
    </citation>
    <scope>NUCLEOTIDE SEQUENCE [LARGE SCALE GENOMIC DNA]</scope>
    <source>
        <strain evidence="3">DSM 45817 / CECT 9037 / EuI1c</strain>
    </source>
</reference>
<dbReference type="RefSeq" id="WP_013425260.1">
    <property type="nucleotide sequence ID" value="NC_014666.1"/>
</dbReference>
<protein>
    <submittedName>
        <fullName evidence="2">Aminoglycoside phosphotransferase</fullName>
    </submittedName>
</protein>
<dbReference type="InterPro" id="IPR011009">
    <property type="entry name" value="Kinase-like_dom_sf"/>
</dbReference>
<dbReference type="OrthoDB" id="141068at2"/>
<dbReference type="PANTHER" id="PTHR23020">
    <property type="entry name" value="UNCHARACTERIZED NUCLEAR HORMONE RECEPTOR-RELATED"/>
    <property type="match status" value="1"/>
</dbReference>
<proteinExistence type="predicted"/>
<dbReference type="EMBL" id="CP002299">
    <property type="protein sequence ID" value="ADP82142.1"/>
    <property type="molecule type" value="Genomic_DNA"/>
</dbReference>
<organism evidence="2 3">
    <name type="scientific">Pseudofrankia inefficax (strain DSM 45817 / CECT 9037 / DDB 130130 / EuI1c)</name>
    <name type="common">Frankia inefficax</name>
    <dbReference type="NCBI Taxonomy" id="298654"/>
    <lineage>
        <taxon>Bacteria</taxon>
        <taxon>Bacillati</taxon>
        <taxon>Actinomycetota</taxon>
        <taxon>Actinomycetes</taxon>
        <taxon>Frankiales</taxon>
        <taxon>Frankiaceae</taxon>
        <taxon>Pseudofrankia</taxon>
    </lineage>
</organism>
<dbReference type="SUPFAM" id="SSF56112">
    <property type="entry name" value="Protein kinase-like (PK-like)"/>
    <property type="match status" value="1"/>
</dbReference>
<dbReference type="PANTHER" id="PTHR23020:SF41">
    <property type="entry name" value="AMINOGLYCOSIDE PHOSPHOTRANSFERASE DOMAIN-CONTAINING PROTEIN"/>
    <property type="match status" value="1"/>
</dbReference>
<keyword evidence="3" id="KW-1185">Reference proteome</keyword>
<dbReference type="KEGG" id="fri:FraEuI1c_4141"/>
<dbReference type="InterPro" id="IPR052961">
    <property type="entry name" value="Oxido-Kinase-like_Enzymes"/>
</dbReference>
<accession>E3J9C3</accession>
<dbReference type="HOGENOM" id="CLU_061751_1_0_11"/>
<dbReference type="InParanoid" id="E3J9C3"/>
<name>E3J9C3_PSEI1</name>
<evidence type="ECO:0000313" key="2">
    <source>
        <dbReference type="EMBL" id="ADP82142.1"/>
    </source>
</evidence>
<keyword evidence="2" id="KW-0808">Transferase</keyword>
<sequence length="360" mass="38649">MPDLGVPTEATSSGVALPDDLSEVLSPRWLSEALGTRFPGIEVTAVVPGPVVSRVSTNARFRVECAGGTPDGLSPYLCAKGYFGDVGRPARPAGVPETSFYRDLAGRTGVRTLRSVFADVDTRTGQNIVITEDVVAEGATFLDGLTDCTPDQVADSLDQLATLHAATWADPSLADAGWLRSRLETYLLGRGLPEIAGNFGCAIGARVPDETRDAERLVASYRALAAQTPGAAPWTVIHGDPHIGNVYRDDAGRPAFLDWQLVQRGPWYIDVGYHLASALTVADRRRCERDLLAHYLDRLKAGGVDAPHPDQAWNDIRRGILHGFYLWAITLKVDPAITTALLERLGTAAADHDVFASVGQ</sequence>
<feature type="domain" description="Aminoglycoside phosphotransferase" evidence="1">
    <location>
        <begin position="150"/>
        <end position="296"/>
    </location>
</feature>
<evidence type="ECO:0000259" key="1">
    <source>
        <dbReference type="Pfam" id="PF01636"/>
    </source>
</evidence>
<evidence type="ECO:0000313" key="3">
    <source>
        <dbReference type="Proteomes" id="UP000002484"/>
    </source>
</evidence>
<dbReference type="InterPro" id="IPR002575">
    <property type="entry name" value="Aminoglycoside_PTrfase"/>
</dbReference>
<dbReference type="Proteomes" id="UP000002484">
    <property type="component" value="Chromosome"/>
</dbReference>
<gene>
    <name evidence="2" type="ordered locus">FraEuI1c_4141</name>
</gene>
<dbReference type="STRING" id="298654.FraEuI1c_4141"/>
<dbReference type="GO" id="GO:0016740">
    <property type="term" value="F:transferase activity"/>
    <property type="evidence" value="ECO:0007669"/>
    <property type="project" value="UniProtKB-KW"/>
</dbReference>
<dbReference type="AlphaFoldDB" id="E3J9C3"/>